<dbReference type="AlphaFoldDB" id="A0A3D8TQ57"/>
<protein>
    <submittedName>
        <fullName evidence="1">Uncharacterized protein</fullName>
    </submittedName>
</protein>
<evidence type="ECO:0000313" key="2">
    <source>
        <dbReference type="Proteomes" id="UP000257055"/>
    </source>
</evidence>
<dbReference type="Proteomes" id="UP000257055">
    <property type="component" value="Unassembled WGS sequence"/>
</dbReference>
<name>A0A3D8TQ57_9LIST</name>
<keyword evidence="2" id="KW-1185">Reference proteome</keyword>
<reference evidence="2" key="1">
    <citation type="submission" date="2015-04" db="EMBL/GenBank/DDBJ databases">
        <authorList>
            <person name="Schardt J."/>
            <person name="Mueller-Herbst S."/>
            <person name="Scherer S."/>
            <person name="Huptas C."/>
        </authorList>
    </citation>
    <scope>NUCLEOTIDE SEQUENCE [LARGE SCALE GENOMIC DNA]</scope>
    <source>
        <strain evidence="2">Kiel-L1</strain>
    </source>
</reference>
<organism evidence="1 2">
    <name type="scientific">Listeria kieliensis</name>
    <dbReference type="NCBI Taxonomy" id="1621700"/>
    <lineage>
        <taxon>Bacteria</taxon>
        <taxon>Bacillati</taxon>
        <taxon>Bacillota</taxon>
        <taxon>Bacilli</taxon>
        <taxon>Bacillales</taxon>
        <taxon>Listeriaceae</taxon>
        <taxon>Listeria</taxon>
    </lineage>
</organism>
<dbReference type="EMBL" id="LARY01000002">
    <property type="protein sequence ID" value="RDX01018.1"/>
    <property type="molecule type" value="Genomic_DNA"/>
</dbReference>
<comment type="caution">
    <text evidence="1">The sequence shown here is derived from an EMBL/GenBank/DDBJ whole genome shotgun (WGS) entry which is preliminary data.</text>
</comment>
<dbReference type="RefSeq" id="WP_115753269.1">
    <property type="nucleotide sequence ID" value="NZ_LARY01000002.1"/>
</dbReference>
<accession>A0A3D8TQ57</accession>
<evidence type="ECO:0000313" key="1">
    <source>
        <dbReference type="EMBL" id="RDX01018.1"/>
    </source>
</evidence>
<gene>
    <name evidence="1" type="ORF">UR08_08665</name>
</gene>
<sequence>MYKIIGVETRKVYYEASTKSAVSRWLNGHGPQIDERKTGIQNKVFPELLKIIKSEEIHL</sequence>
<proteinExistence type="predicted"/>